<dbReference type="Gene3D" id="2.20.28.230">
    <property type="match status" value="1"/>
</dbReference>
<evidence type="ECO:0000256" key="2">
    <source>
        <dbReference type="SAM" id="MobiDB-lite"/>
    </source>
</evidence>
<dbReference type="PANTHER" id="PTHR15060">
    <property type="entry name" value="INTERLEUKIN-15 RECEPTOR SUBUNIT ALPHA"/>
    <property type="match status" value="1"/>
</dbReference>
<dbReference type="GeneTree" id="ENSGT01110000270355"/>
<evidence type="ECO:0000313" key="4">
    <source>
        <dbReference type="Proteomes" id="UP000261540"/>
    </source>
</evidence>
<dbReference type="SUPFAM" id="SSF57535">
    <property type="entry name" value="Complement control module/SCR domain"/>
    <property type="match status" value="1"/>
</dbReference>
<dbReference type="AlphaFoldDB" id="A0A3B3QZK8"/>
<dbReference type="Proteomes" id="UP000261540">
    <property type="component" value="Unplaced"/>
</dbReference>
<dbReference type="InterPro" id="IPR035976">
    <property type="entry name" value="Sushi/SCR/CCP_sf"/>
</dbReference>
<keyword evidence="4" id="KW-1185">Reference proteome</keyword>
<protein>
    <recommendedName>
        <fullName evidence="5">Sushi domain-containing protein</fullName>
    </recommendedName>
</protein>
<dbReference type="PANTHER" id="PTHR15060:SF0">
    <property type="entry name" value="INTERLEUKIN-15 RECEPTOR SUBUNIT ALPHA"/>
    <property type="match status" value="1"/>
</dbReference>
<dbReference type="InterPro" id="IPR042372">
    <property type="entry name" value="IL15RA"/>
</dbReference>
<feature type="compositionally biased region" description="Polar residues" evidence="2">
    <location>
        <begin position="269"/>
        <end position="279"/>
    </location>
</feature>
<organism evidence="3 4">
    <name type="scientific">Paramormyrops kingsleyae</name>
    <dbReference type="NCBI Taxonomy" id="1676925"/>
    <lineage>
        <taxon>Eukaryota</taxon>
        <taxon>Metazoa</taxon>
        <taxon>Chordata</taxon>
        <taxon>Craniata</taxon>
        <taxon>Vertebrata</taxon>
        <taxon>Euteleostomi</taxon>
        <taxon>Actinopterygii</taxon>
        <taxon>Neopterygii</taxon>
        <taxon>Teleostei</taxon>
        <taxon>Osteoglossocephala</taxon>
        <taxon>Osteoglossomorpha</taxon>
        <taxon>Osteoglossiformes</taxon>
        <taxon>Mormyridae</taxon>
        <taxon>Paramormyrops</taxon>
    </lineage>
</organism>
<feature type="region of interest" description="Disordered" evidence="2">
    <location>
        <begin position="250"/>
        <end position="303"/>
    </location>
</feature>
<sequence length="303" mass="32653">MYLIARVGGRNHTPQEPEVGGDRPRRPKASAAPQEHGRAKAPRPHDSRAPTPVGGGGRSQAQPPQPKGHEPQRTRVDPMCCLYLASADTCSDPPPKEHTIPNGSAMVHKENSQYRYKCIDGYLRKAGTSSLIWCKKNNNLLQWYNVDGSKALICIRKDPTTVPVTITTPPTTASKTTLTTTTAPTTTTPTTTTTARTTTTPTTTTTARTTTTPTTTTTARTTTTAPKTAPTTTTAPSMIPIMNWKSTISQSSISPLPSKTTKTYDRPQTPFTDVTTNVKLHNPEPSLGPRRPSDTPGSRSGNR</sequence>
<dbReference type="STRING" id="1676925.ENSPKIP00000011070"/>
<feature type="region of interest" description="Disordered" evidence="2">
    <location>
        <begin position="1"/>
        <end position="74"/>
    </location>
</feature>
<feature type="compositionally biased region" description="Basic and acidic residues" evidence="2">
    <location>
        <begin position="35"/>
        <end position="48"/>
    </location>
</feature>
<name>A0A3B3QZK8_9TELE</name>
<dbReference type="Ensembl" id="ENSPKIT00000035210.1">
    <property type="protein sequence ID" value="ENSPKIP00000011070.1"/>
    <property type="gene ID" value="ENSPKIG00000025527.1"/>
</dbReference>
<feature type="region of interest" description="Disordered" evidence="2">
    <location>
        <begin position="166"/>
        <end position="236"/>
    </location>
</feature>
<evidence type="ECO:0000256" key="1">
    <source>
        <dbReference type="ARBA" id="ARBA00023157"/>
    </source>
</evidence>
<accession>A0A3B3QZK8</accession>
<reference evidence="3" key="2">
    <citation type="submission" date="2025-09" db="UniProtKB">
        <authorList>
            <consortium name="Ensembl"/>
        </authorList>
    </citation>
    <scope>IDENTIFICATION</scope>
</reference>
<reference evidence="3" key="1">
    <citation type="submission" date="2025-08" db="UniProtKB">
        <authorList>
            <consortium name="Ensembl"/>
        </authorList>
    </citation>
    <scope>IDENTIFICATION</scope>
</reference>
<dbReference type="GO" id="GO:0042010">
    <property type="term" value="F:interleukin-15 receptor activity"/>
    <property type="evidence" value="ECO:0007669"/>
    <property type="project" value="InterPro"/>
</dbReference>
<keyword evidence="1" id="KW-1015">Disulfide bond</keyword>
<evidence type="ECO:0000313" key="3">
    <source>
        <dbReference type="Ensembl" id="ENSPKIP00000011070.1"/>
    </source>
</evidence>
<feature type="compositionally biased region" description="Polar residues" evidence="2">
    <location>
        <begin position="250"/>
        <end position="261"/>
    </location>
</feature>
<proteinExistence type="predicted"/>
<evidence type="ECO:0008006" key="5">
    <source>
        <dbReference type="Google" id="ProtNLM"/>
    </source>
</evidence>